<reference evidence="2 3" key="1">
    <citation type="journal article" date="2016" name="Mol. Biol. Evol.">
        <title>Comparative Genomics of Early-Diverging Mushroom-Forming Fungi Provides Insights into the Origins of Lignocellulose Decay Capabilities.</title>
        <authorList>
            <person name="Nagy L.G."/>
            <person name="Riley R."/>
            <person name="Tritt A."/>
            <person name="Adam C."/>
            <person name="Daum C."/>
            <person name="Floudas D."/>
            <person name="Sun H."/>
            <person name="Yadav J.S."/>
            <person name="Pangilinan J."/>
            <person name="Larsson K.H."/>
            <person name="Matsuura K."/>
            <person name="Barry K."/>
            <person name="Labutti K."/>
            <person name="Kuo R."/>
            <person name="Ohm R.A."/>
            <person name="Bhattacharya S.S."/>
            <person name="Shirouzu T."/>
            <person name="Yoshinaga Y."/>
            <person name="Martin F.M."/>
            <person name="Grigoriev I.V."/>
            <person name="Hibbett D.S."/>
        </authorList>
    </citation>
    <scope>NUCLEOTIDE SEQUENCE [LARGE SCALE GENOMIC DNA]</scope>
    <source>
        <strain evidence="2 3">L-15889</strain>
    </source>
</reference>
<dbReference type="AlphaFoldDB" id="A0A165M0T8"/>
<accession>A0A165M0T8</accession>
<organism evidence="2 3">
    <name type="scientific">Daedalea quercina L-15889</name>
    <dbReference type="NCBI Taxonomy" id="1314783"/>
    <lineage>
        <taxon>Eukaryota</taxon>
        <taxon>Fungi</taxon>
        <taxon>Dikarya</taxon>
        <taxon>Basidiomycota</taxon>
        <taxon>Agaricomycotina</taxon>
        <taxon>Agaricomycetes</taxon>
        <taxon>Polyporales</taxon>
        <taxon>Fomitopsis</taxon>
    </lineage>
</organism>
<keyword evidence="3" id="KW-1185">Reference proteome</keyword>
<evidence type="ECO:0000256" key="1">
    <source>
        <dbReference type="SAM" id="MobiDB-lite"/>
    </source>
</evidence>
<dbReference type="Proteomes" id="UP000076727">
    <property type="component" value="Unassembled WGS sequence"/>
</dbReference>
<dbReference type="InterPro" id="IPR032675">
    <property type="entry name" value="LRR_dom_sf"/>
</dbReference>
<dbReference type="OrthoDB" id="2802706at2759"/>
<name>A0A165M0T8_9APHY</name>
<protein>
    <recommendedName>
        <fullName evidence="4">F-box domain-containing protein</fullName>
    </recommendedName>
</protein>
<proteinExistence type="predicted"/>
<evidence type="ECO:0000313" key="3">
    <source>
        <dbReference type="Proteomes" id="UP000076727"/>
    </source>
</evidence>
<evidence type="ECO:0000313" key="2">
    <source>
        <dbReference type="EMBL" id="KZT65098.1"/>
    </source>
</evidence>
<feature type="region of interest" description="Disordered" evidence="1">
    <location>
        <begin position="89"/>
        <end position="108"/>
    </location>
</feature>
<evidence type="ECO:0008006" key="4">
    <source>
        <dbReference type="Google" id="ProtNLM"/>
    </source>
</evidence>
<dbReference type="Gene3D" id="3.80.10.10">
    <property type="entry name" value="Ribonuclease Inhibitor"/>
    <property type="match status" value="1"/>
</dbReference>
<sequence length="590" mass="67458">MPSPVLALRVDIPAEVVHEIFEQLSPHVRTDEGCLPVNDEEKAARRALSRCARACRAFYRPALKVLWREQELAQACRVLPSFTVQLVNPEPRNGHGSDGDNNEDWLPEETFEPSVDPQVYSYSYLPGPISSEEWSRFAYHAQFIRVLRHEHGYGESFDPSVFFFLHQHARGMPLFPNLRELIWHYATSEVISVISPTIRILRFPGDLREEHIGRTDLTYCMRRDTFKMLLPSVLCITPALRELEIQTLGHEQLWYQFVPPPTRSFVGRNIHTMRISESLGVLLRGALPALSAIPALAVLEINDSEPRDDDTLHAFGPQIWDKPTTWSYNRLRRLRIDTYMAAVMAIIVDAIFAPELEDLELVHKGYENSDHIPEPLRTIWTTLCSRNVTSLLRAHIDLRECDLPWDYEDYEDEDTETEAVPPFLALTRPLLQLCQLRELDLYTGRRELLTDTSLLTMLAAWPMIEKLAISVAVLPLSSLQAIVQASPRLKSLTIKRFPPIVPLADYGFKSRCATSEDAATGHALQELCFYSPPNILDPANVVRIANFLDKLFPRLHAQRCVGKGTRFIQQQSWINILDEIVKIQLARHGH</sequence>
<dbReference type="EMBL" id="KV429112">
    <property type="protein sequence ID" value="KZT65098.1"/>
    <property type="molecule type" value="Genomic_DNA"/>
</dbReference>
<gene>
    <name evidence="2" type="ORF">DAEQUDRAFT_769140</name>
</gene>